<gene>
    <name evidence="4" type="ORF">PCOR1329_LOCUS53842</name>
</gene>
<protein>
    <recommendedName>
        <fullName evidence="3">Protein kinase domain-containing protein</fullName>
    </recommendedName>
</protein>
<dbReference type="PROSITE" id="PS00107">
    <property type="entry name" value="PROTEIN_KINASE_ATP"/>
    <property type="match status" value="1"/>
</dbReference>
<dbReference type="Proteomes" id="UP001189429">
    <property type="component" value="Unassembled WGS sequence"/>
</dbReference>
<dbReference type="PANTHER" id="PTHR44329:SF214">
    <property type="entry name" value="PROTEIN KINASE DOMAIN-CONTAINING PROTEIN"/>
    <property type="match status" value="1"/>
</dbReference>
<evidence type="ECO:0000259" key="3">
    <source>
        <dbReference type="PROSITE" id="PS50011"/>
    </source>
</evidence>
<dbReference type="Gene3D" id="1.10.510.10">
    <property type="entry name" value="Transferase(Phosphotransferase) domain 1"/>
    <property type="match status" value="1"/>
</dbReference>
<feature type="binding site" evidence="1">
    <location>
        <position position="274"/>
    </location>
    <ligand>
        <name>ATP</name>
        <dbReference type="ChEBI" id="CHEBI:30616"/>
    </ligand>
</feature>
<dbReference type="PROSITE" id="PS50011">
    <property type="entry name" value="PROTEIN_KINASE_DOM"/>
    <property type="match status" value="1"/>
</dbReference>
<evidence type="ECO:0000256" key="2">
    <source>
        <dbReference type="SAM" id="MobiDB-lite"/>
    </source>
</evidence>
<dbReference type="InterPro" id="IPR001245">
    <property type="entry name" value="Ser-Thr/Tyr_kinase_cat_dom"/>
</dbReference>
<dbReference type="Pfam" id="PF07714">
    <property type="entry name" value="PK_Tyr_Ser-Thr"/>
    <property type="match status" value="1"/>
</dbReference>
<evidence type="ECO:0000313" key="4">
    <source>
        <dbReference type="EMBL" id="CAK0866736.1"/>
    </source>
</evidence>
<dbReference type="InterPro" id="IPR017441">
    <property type="entry name" value="Protein_kinase_ATP_BS"/>
</dbReference>
<evidence type="ECO:0000256" key="1">
    <source>
        <dbReference type="PROSITE-ProRule" id="PRU10141"/>
    </source>
</evidence>
<dbReference type="InterPro" id="IPR011009">
    <property type="entry name" value="Kinase-like_dom_sf"/>
</dbReference>
<dbReference type="InterPro" id="IPR008266">
    <property type="entry name" value="Tyr_kinase_AS"/>
</dbReference>
<reference evidence="4" key="1">
    <citation type="submission" date="2023-10" db="EMBL/GenBank/DDBJ databases">
        <authorList>
            <person name="Chen Y."/>
            <person name="Shah S."/>
            <person name="Dougan E. K."/>
            <person name="Thang M."/>
            <person name="Chan C."/>
        </authorList>
    </citation>
    <scope>NUCLEOTIDE SEQUENCE [LARGE SCALE GENOMIC DNA]</scope>
</reference>
<proteinExistence type="predicted"/>
<dbReference type="InterPro" id="IPR000719">
    <property type="entry name" value="Prot_kinase_dom"/>
</dbReference>
<organism evidence="4 5">
    <name type="scientific">Prorocentrum cordatum</name>
    <dbReference type="NCBI Taxonomy" id="2364126"/>
    <lineage>
        <taxon>Eukaryota</taxon>
        <taxon>Sar</taxon>
        <taxon>Alveolata</taxon>
        <taxon>Dinophyceae</taxon>
        <taxon>Prorocentrales</taxon>
        <taxon>Prorocentraceae</taxon>
        <taxon>Prorocentrum</taxon>
    </lineage>
</organism>
<comment type="caution">
    <text evidence="4">The sequence shown here is derived from an EMBL/GenBank/DDBJ whole genome shotgun (WGS) entry which is preliminary data.</text>
</comment>
<name>A0ABN9V482_9DINO</name>
<feature type="domain" description="Protein kinase" evidence="3">
    <location>
        <begin position="247"/>
        <end position="522"/>
    </location>
</feature>
<feature type="region of interest" description="Disordered" evidence="2">
    <location>
        <begin position="172"/>
        <end position="191"/>
    </location>
</feature>
<sequence length="540" mass="58645">MASARALDVRDLDVVVADAEDIIRAAAVSSLKRFGFQASHVHEAENGDEALQRVLSMQDSAGCRSPVIVLLNMADSARSIVALFRGGQLLREPFLVNASSNRTQHADHHRLFHCSVPKTFESEKLRQVFEQCQSWWSQGGGEPGRVELESPQRQRSVSEMLAATALKFGTSKHLKDATPPKRASSAKRSAVSDAATTYASEAWKGRSLDSLPVIDFFDEGKAGKPTGGNTVESLDSLLPPRPPFEDVRMICLVGRGSFGRVYRARWDASTVALKVVEHYQQEAPTLMAFEGALSASLAHPNLVQTFKYSIRDATSRGSTEGGALRASEVWIVQEWCGLGTLSQKISKKEIVERGGFSEVVEVCAEISSAASYLHSRGIIHGDLTACNVLLVERRCPKQYVAKITDFGLARVLDNGASKINTATMGTVTYMPPELFQLEGSALTKKVDVYAFGVITWQLCTSGTPFEGLQPTQVVVMVAQGATLELPQGVPTELARVYRQCVSRNPESRPAFERVVQMLLAILSLDAPGSGGSKALQETFA</sequence>
<dbReference type="SUPFAM" id="SSF56112">
    <property type="entry name" value="Protein kinase-like (PK-like)"/>
    <property type="match status" value="1"/>
</dbReference>
<dbReference type="PROSITE" id="PS00109">
    <property type="entry name" value="PROTEIN_KINASE_TYR"/>
    <property type="match status" value="1"/>
</dbReference>
<keyword evidence="1" id="KW-0067">ATP-binding</keyword>
<dbReference type="InterPro" id="IPR051681">
    <property type="entry name" value="Ser/Thr_Kinases-Pseudokinases"/>
</dbReference>
<dbReference type="PANTHER" id="PTHR44329">
    <property type="entry name" value="SERINE/THREONINE-PROTEIN KINASE TNNI3K-RELATED"/>
    <property type="match status" value="1"/>
</dbReference>
<keyword evidence="1" id="KW-0547">Nucleotide-binding</keyword>
<keyword evidence="5" id="KW-1185">Reference proteome</keyword>
<feature type="compositionally biased region" description="Low complexity" evidence="2">
    <location>
        <begin position="181"/>
        <end position="191"/>
    </location>
</feature>
<dbReference type="EMBL" id="CAUYUJ010016567">
    <property type="protein sequence ID" value="CAK0866736.1"/>
    <property type="molecule type" value="Genomic_DNA"/>
</dbReference>
<evidence type="ECO:0000313" key="5">
    <source>
        <dbReference type="Proteomes" id="UP001189429"/>
    </source>
</evidence>
<accession>A0ABN9V482</accession>